<keyword evidence="9" id="KW-1185">Reference proteome</keyword>
<feature type="transmembrane region" description="Helical" evidence="6">
    <location>
        <begin position="92"/>
        <end position="110"/>
    </location>
</feature>
<dbReference type="InterPro" id="IPR036890">
    <property type="entry name" value="HATPase_C_sf"/>
</dbReference>
<keyword evidence="2 8" id="KW-0418">Kinase</keyword>
<dbReference type="InterPro" id="IPR050482">
    <property type="entry name" value="Sensor_HK_TwoCompSys"/>
</dbReference>
<dbReference type="PANTHER" id="PTHR24421:SF63">
    <property type="entry name" value="SENSOR HISTIDINE KINASE DESK"/>
    <property type="match status" value="1"/>
</dbReference>
<dbReference type="EMBL" id="JADBEK010000001">
    <property type="protein sequence ID" value="MBE1592365.1"/>
    <property type="molecule type" value="Genomic_DNA"/>
</dbReference>
<evidence type="ECO:0000256" key="1">
    <source>
        <dbReference type="ARBA" id="ARBA00022679"/>
    </source>
</evidence>
<dbReference type="PANTHER" id="PTHR24421">
    <property type="entry name" value="NITRATE/NITRITE SENSOR PROTEIN NARX-RELATED"/>
    <property type="match status" value="1"/>
</dbReference>
<feature type="compositionally biased region" description="Low complexity" evidence="5">
    <location>
        <begin position="308"/>
        <end position="326"/>
    </location>
</feature>
<feature type="transmembrane region" description="Helical" evidence="6">
    <location>
        <begin position="61"/>
        <end position="80"/>
    </location>
</feature>
<evidence type="ECO:0000256" key="5">
    <source>
        <dbReference type="SAM" id="MobiDB-lite"/>
    </source>
</evidence>
<feature type="domain" description="Signal transduction histidine kinase subgroup 3 dimerisation and phosphoacceptor" evidence="7">
    <location>
        <begin position="135"/>
        <end position="198"/>
    </location>
</feature>
<dbReference type="Gene3D" id="3.30.565.10">
    <property type="entry name" value="Histidine kinase-like ATPase, C-terminal domain"/>
    <property type="match status" value="1"/>
</dbReference>
<evidence type="ECO:0000256" key="2">
    <source>
        <dbReference type="ARBA" id="ARBA00022777"/>
    </source>
</evidence>
<dbReference type="Gene3D" id="1.20.5.1930">
    <property type="match status" value="1"/>
</dbReference>
<dbReference type="GO" id="GO:0004673">
    <property type="term" value="F:protein histidine kinase activity"/>
    <property type="evidence" value="ECO:0007669"/>
    <property type="project" value="UniProtKB-EC"/>
</dbReference>
<keyword evidence="4" id="KW-0175">Coiled coil</keyword>
<dbReference type="Pfam" id="PF07730">
    <property type="entry name" value="HisKA_3"/>
    <property type="match status" value="1"/>
</dbReference>
<keyword evidence="6" id="KW-1133">Transmembrane helix</keyword>
<protein>
    <submittedName>
        <fullName evidence="8">Two-component system sensor histidine kinase DesK</fullName>
        <ecNumber evidence="8">2.7.13.3</ecNumber>
    </submittedName>
</protein>
<evidence type="ECO:0000256" key="3">
    <source>
        <dbReference type="ARBA" id="ARBA00023012"/>
    </source>
</evidence>
<gene>
    <name evidence="8" type="ORF">H4W80_010623</name>
</gene>
<dbReference type="EC" id="2.7.13.3" evidence="8"/>
<evidence type="ECO:0000259" key="7">
    <source>
        <dbReference type="Pfam" id="PF07730"/>
    </source>
</evidence>
<evidence type="ECO:0000313" key="8">
    <source>
        <dbReference type="EMBL" id="MBE1592365.1"/>
    </source>
</evidence>
<feature type="region of interest" description="Disordered" evidence="5">
    <location>
        <begin position="296"/>
        <end position="326"/>
    </location>
</feature>
<dbReference type="InterPro" id="IPR011712">
    <property type="entry name" value="Sig_transdc_His_kin_sub3_dim/P"/>
</dbReference>
<evidence type="ECO:0000256" key="6">
    <source>
        <dbReference type="SAM" id="Phobius"/>
    </source>
</evidence>
<feature type="coiled-coil region" evidence="4">
    <location>
        <begin position="116"/>
        <end position="143"/>
    </location>
</feature>
<sequence length="326" mass="34782">MPLLLLRQWAPDGFPNGSILVLVLSAASWAFSAALGGSPLGVFALSLAGAMILTRLPRHRFIAILGFCAASAALGAMVFITRPFTLLTAANYLLIPAGTTLFICIVMALVERYSDILLALERAKQTEAELAVARERIRFASDLHDIQGHTLHVIKLKTALAKQITDSDPVAAKRELDEVQRLIADTIARTQDLVHAQRRLNVASEAENAKNLLEAAGIAVTIATINPVGGSESALLAQALRETTTNILRHSNSTRTTITIDTHRIEIVNDGADTGPLPPLGGLGTLRRRLEESGGTLDLARESGSFRTTATVPAPAPVASTSEHDR</sequence>
<dbReference type="Proteomes" id="UP000633509">
    <property type="component" value="Unassembled WGS sequence"/>
</dbReference>
<organism evidence="8 9">
    <name type="scientific">Nonomuraea angiospora</name>
    <dbReference type="NCBI Taxonomy" id="46172"/>
    <lineage>
        <taxon>Bacteria</taxon>
        <taxon>Bacillati</taxon>
        <taxon>Actinomycetota</taxon>
        <taxon>Actinomycetes</taxon>
        <taxon>Streptosporangiales</taxon>
        <taxon>Streptosporangiaceae</taxon>
        <taxon>Nonomuraea</taxon>
    </lineage>
</organism>
<feature type="transmembrane region" description="Helical" evidence="6">
    <location>
        <begin position="20"/>
        <end position="49"/>
    </location>
</feature>
<accession>A0ABR9MI87</accession>
<proteinExistence type="predicted"/>
<evidence type="ECO:0000313" key="9">
    <source>
        <dbReference type="Proteomes" id="UP000633509"/>
    </source>
</evidence>
<keyword evidence="3" id="KW-0902">Two-component regulatory system</keyword>
<keyword evidence="6" id="KW-0472">Membrane</keyword>
<evidence type="ECO:0000256" key="4">
    <source>
        <dbReference type="SAM" id="Coils"/>
    </source>
</evidence>
<dbReference type="RefSeq" id="WP_192791908.1">
    <property type="nucleotide sequence ID" value="NZ_JADBEK010000001.1"/>
</dbReference>
<keyword evidence="1 8" id="KW-0808">Transferase</keyword>
<name>A0ABR9MI87_9ACTN</name>
<comment type="caution">
    <text evidence="8">The sequence shown here is derived from an EMBL/GenBank/DDBJ whole genome shotgun (WGS) entry which is preliminary data.</text>
</comment>
<keyword evidence="6" id="KW-0812">Transmembrane</keyword>
<reference evidence="8 9" key="1">
    <citation type="submission" date="2020-10" db="EMBL/GenBank/DDBJ databases">
        <title>Sequencing the genomes of 1000 actinobacteria strains.</title>
        <authorList>
            <person name="Klenk H.-P."/>
        </authorList>
    </citation>
    <scope>NUCLEOTIDE SEQUENCE [LARGE SCALE GENOMIC DNA]</scope>
    <source>
        <strain evidence="8 9">DSM 43173</strain>
    </source>
</reference>